<evidence type="ECO:0000256" key="2">
    <source>
        <dbReference type="ARBA" id="ARBA00022857"/>
    </source>
</evidence>
<dbReference type="PANTHER" id="PTHR43618">
    <property type="entry name" value="7-ALPHA-HYDROXYSTEROID DEHYDROGENASE"/>
    <property type="match status" value="1"/>
</dbReference>
<accession>A0A812TUC2</accession>
<dbReference type="PRINTS" id="PR00081">
    <property type="entry name" value="GDHRDH"/>
</dbReference>
<keyword evidence="3" id="KW-0560">Oxidoreductase</keyword>
<keyword evidence="5" id="KW-1185">Reference proteome</keyword>
<organism evidence="4 5">
    <name type="scientific">Symbiodinium pilosum</name>
    <name type="common">Dinoflagellate</name>
    <dbReference type="NCBI Taxonomy" id="2952"/>
    <lineage>
        <taxon>Eukaryota</taxon>
        <taxon>Sar</taxon>
        <taxon>Alveolata</taxon>
        <taxon>Dinophyceae</taxon>
        <taxon>Suessiales</taxon>
        <taxon>Symbiodiniaceae</taxon>
        <taxon>Symbiodinium</taxon>
    </lineage>
</organism>
<sequence>MLEAAQSPGSPACVINISSIDGMRTPPANTYSYSTSKTGLIALTRHLARDLGPRNITVNAISPGPFFSRMLASNYRPAYENWQNPDHPEVKKFKAAIAAGNPLRRLGETFDIAGTTIFLISRAGSYVNGATINVDGGVWIGPKL</sequence>
<dbReference type="PRINTS" id="PR00080">
    <property type="entry name" value="SDRFAMILY"/>
</dbReference>
<gene>
    <name evidence="4" type="primary">fixR</name>
    <name evidence="4" type="ORF">SPIL2461_LOCUS14370</name>
</gene>
<dbReference type="InterPro" id="IPR020904">
    <property type="entry name" value="Sc_DH/Rdtase_CS"/>
</dbReference>
<dbReference type="InterPro" id="IPR002347">
    <property type="entry name" value="SDR_fam"/>
</dbReference>
<dbReference type="InterPro" id="IPR052178">
    <property type="entry name" value="Sec_Metab_Biosynth_SDR"/>
</dbReference>
<dbReference type="Gene3D" id="3.40.50.720">
    <property type="entry name" value="NAD(P)-binding Rossmann-like Domain"/>
    <property type="match status" value="1"/>
</dbReference>
<evidence type="ECO:0000313" key="5">
    <source>
        <dbReference type="Proteomes" id="UP000649617"/>
    </source>
</evidence>
<dbReference type="PROSITE" id="PS00061">
    <property type="entry name" value="ADH_SHORT"/>
    <property type="match status" value="1"/>
</dbReference>
<comment type="caution">
    <text evidence="4">The sequence shown here is derived from an EMBL/GenBank/DDBJ whole genome shotgun (WGS) entry which is preliminary data.</text>
</comment>
<comment type="similarity">
    <text evidence="1">Belongs to the short-chain dehydrogenases/reductases (SDR) family.</text>
</comment>
<evidence type="ECO:0000256" key="3">
    <source>
        <dbReference type="ARBA" id="ARBA00023002"/>
    </source>
</evidence>
<protein>
    <submittedName>
        <fullName evidence="4">FixR protein</fullName>
    </submittedName>
</protein>
<proteinExistence type="inferred from homology"/>
<dbReference type="AlphaFoldDB" id="A0A812TUC2"/>
<keyword evidence="2" id="KW-0521">NADP</keyword>
<dbReference type="InterPro" id="IPR036291">
    <property type="entry name" value="NAD(P)-bd_dom_sf"/>
</dbReference>
<dbReference type="GO" id="GO:0016491">
    <property type="term" value="F:oxidoreductase activity"/>
    <property type="evidence" value="ECO:0007669"/>
    <property type="project" value="UniProtKB-KW"/>
</dbReference>
<dbReference type="SUPFAM" id="SSF51735">
    <property type="entry name" value="NAD(P)-binding Rossmann-fold domains"/>
    <property type="match status" value="1"/>
</dbReference>
<dbReference type="Pfam" id="PF13561">
    <property type="entry name" value="adh_short_C2"/>
    <property type="match status" value="1"/>
</dbReference>
<dbReference type="PANTHER" id="PTHR43618:SF17">
    <property type="entry name" value="RHAMNOLIPIDS BIOSYNTHESIS 3-OXOACYL-[ACYL-CARRIER-PROTEIN] REDUCTASE"/>
    <property type="match status" value="1"/>
</dbReference>
<dbReference type="EMBL" id="CAJNIZ010033157">
    <property type="protein sequence ID" value="CAE7542725.1"/>
    <property type="molecule type" value="Genomic_DNA"/>
</dbReference>
<evidence type="ECO:0000313" key="4">
    <source>
        <dbReference type="EMBL" id="CAE7542725.1"/>
    </source>
</evidence>
<dbReference type="OrthoDB" id="294295at2759"/>
<reference evidence="4" key="1">
    <citation type="submission" date="2021-02" db="EMBL/GenBank/DDBJ databases">
        <authorList>
            <person name="Dougan E. K."/>
            <person name="Rhodes N."/>
            <person name="Thang M."/>
            <person name="Chan C."/>
        </authorList>
    </citation>
    <scope>NUCLEOTIDE SEQUENCE</scope>
</reference>
<name>A0A812TUC2_SYMPI</name>
<dbReference type="Proteomes" id="UP000649617">
    <property type="component" value="Unassembled WGS sequence"/>
</dbReference>
<evidence type="ECO:0000256" key="1">
    <source>
        <dbReference type="ARBA" id="ARBA00006484"/>
    </source>
</evidence>